<dbReference type="Proteomes" id="UP001177670">
    <property type="component" value="Unassembled WGS sequence"/>
</dbReference>
<accession>A0AA40GFQ6</accession>
<evidence type="ECO:0000313" key="2">
    <source>
        <dbReference type="EMBL" id="KAK1137021.1"/>
    </source>
</evidence>
<feature type="region of interest" description="Disordered" evidence="1">
    <location>
        <begin position="1"/>
        <end position="57"/>
    </location>
</feature>
<protein>
    <submittedName>
        <fullName evidence="2">Uncharacterized protein</fullName>
    </submittedName>
</protein>
<proteinExistence type="predicted"/>
<dbReference type="EMBL" id="JAHYIQ010000001">
    <property type="protein sequence ID" value="KAK1137021.1"/>
    <property type="molecule type" value="Genomic_DNA"/>
</dbReference>
<reference evidence="2" key="1">
    <citation type="submission" date="2021-10" db="EMBL/GenBank/DDBJ databases">
        <title>Melipona bicolor Genome sequencing and assembly.</title>
        <authorList>
            <person name="Araujo N.S."/>
            <person name="Arias M.C."/>
        </authorList>
    </citation>
    <scope>NUCLEOTIDE SEQUENCE</scope>
    <source>
        <strain evidence="2">USP_2M_L1-L4_2017</strain>
        <tissue evidence="2">Whole body</tissue>
    </source>
</reference>
<evidence type="ECO:0000313" key="3">
    <source>
        <dbReference type="Proteomes" id="UP001177670"/>
    </source>
</evidence>
<sequence>MRSGRSPTLAVAGTAGQSGVEEEEEKKEEEKEEEEEEDRGRRKKERSHALVPAHERTEETIVEYEVGYKLS</sequence>
<comment type="caution">
    <text evidence="2">The sequence shown here is derived from an EMBL/GenBank/DDBJ whole genome shotgun (WGS) entry which is preliminary data.</text>
</comment>
<name>A0AA40GFQ6_9HYME</name>
<feature type="compositionally biased region" description="Acidic residues" evidence="1">
    <location>
        <begin position="20"/>
        <end position="37"/>
    </location>
</feature>
<gene>
    <name evidence="2" type="ORF">K0M31_001549</name>
</gene>
<organism evidence="2 3">
    <name type="scientific">Melipona bicolor</name>
    <dbReference type="NCBI Taxonomy" id="60889"/>
    <lineage>
        <taxon>Eukaryota</taxon>
        <taxon>Metazoa</taxon>
        <taxon>Ecdysozoa</taxon>
        <taxon>Arthropoda</taxon>
        <taxon>Hexapoda</taxon>
        <taxon>Insecta</taxon>
        <taxon>Pterygota</taxon>
        <taxon>Neoptera</taxon>
        <taxon>Endopterygota</taxon>
        <taxon>Hymenoptera</taxon>
        <taxon>Apocrita</taxon>
        <taxon>Aculeata</taxon>
        <taxon>Apoidea</taxon>
        <taxon>Anthophila</taxon>
        <taxon>Apidae</taxon>
        <taxon>Melipona</taxon>
    </lineage>
</organism>
<evidence type="ECO:0000256" key="1">
    <source>
        <dbReference type="SAM" id="MobiDB-lite"/>
    </source>
</evidence>
<keyword evidence="3" id="KW-1185">Reference proteome</keyword>
<dbReference type="AlphaFoldDB" id="A0AA40GFQ6"/>